<accession>T1GN81</accession>
<dbReference type="EMBL" id="CAQQ02049447">
    <property type="status" value="NOT_ANNOTATED_CDS"/>
    <property type="molecule type" value="Genomic_DNA"/>
</dbReference>
<name>T1GN81_MEGSC</name>
<dbReference type="HOGENOM" id="CLU_2624812_0_0_1"/>
<proteinExistence type="predicted"/>
<sequence>MLDLKSKFMPILEKVQQTNDTLETTSRIMNKAYNILEEFLNNVPRSSLIKDVFKKIEDTLNASQYSIDFGEIQENPLT</sequence>
<organism evidence="1 2">
    <name type="scientific">Megaselia scalaris</name>
    <name type="common">Humpbacked fly</name>
    <name type="synonym">Phora scalaris</name>
    <dbReference type="NCBI Taxonomy" id="36166"/>
    <lineage>
        <taxon>Eukaryota</taxon>
        <taxon>Metazoa</taxon>
        <taxon>Ecdysozoa</taxon>
        <taxon>Arthropoda</taxon>
        <taxon>Hexapoda</taxon>
        <taxon>Insecta</taxon>
        <taxon>Pterygota</taxon>
        <taxon>Neoptera</taxon>
        <taxon>Endopterygota</taxon>
        <taxon>Diptera</taxon>
        <taxon>Brachycera</taxon>
        <taxon>Muscomorpha</taxon>
        <taxon>Platypezoidea</taxon>
        <taxon>Phoridae</taxon>
        <taxon>Megaseliini</taxon>
        <taxon>Megaselia</taxon>
    </lineage>
</organism>
<evidence type="ECO:0000313" key="2">
    <source>
        <dbReference type="Proteomes" id="UP000015102"/>
    </source>
</evidence>
<keyword evidence="2" id="KW-1185">Reference proteome</keyword>
<reference evidence="1" key="2">
    <citation type="submission" date="2015-06" db="UniProtKB">
        <authorList>
            <consortium name="EnsemblMetazoa"/>
        </authorList>
    </citation>
    <scope>IDENTIFICATION</scope>
</reference>
<dbReference type="EnsemblMetazoa" id="MESCA005025-RA">
    <property type="protein sequence ID" value="MESCA005025-PA"/>
    <property type="gene ID" value="MESCA005025"/>
</dbReference>
<reference evidence="2" key="1">
    <citation type="submission" date="2013-02" db="EMBL/GenBank/DDBJ databases">
        <authorList>
            <person name="Hughes D."/>
        </authorList>
    </citation>
    <scope>NUCLEOTIDE SEQUENCE</scope>
    <source>
        <strain>Durham</strain>
        <strain evidence="2">NC isolate 2 -- Noor lab</strain>
    </source>
</reference>
<dbReference type="AlphaFoldDB" id="T1GN81"/>
<dbReference type="Proteomes" id="UP000015102">
    <property type="component" value="Unassembled WGS sequence"/>
</dbReference>
<protein>
    <submittedName>
        <fullName evidence="1">Uncharacterized protein</fullName>
    </submittedName>
</protein>
<evidence type="ECO:0000313" key="1">
    <source>
        <dbReference type="EnsemblMetazoa" id="MESCA005025-PA"/>
    </source>
</evidence>